<name>A0AB36R8E3_9HYPH</name>
<keyword evidence="2" id="KW-1185">Reference proteome</keyword>
<evidence type="ECO:0000313" key="2">
    <source>
        <dbReference type="Proteomes" id="UP000216215"/>
    </source>
</evidence>
<dbReference type="EMBL" id="NPKI01000019">
    <property type="protein sequence ID" value="PAQ00918.1"/>
    <property type="molecule type" value="Genomic_DNA"/>
</dbReference>
<sequence length="266" mass="30391">MQPDLCASIRYHHRQRVYAMEQRKRADLALGSFLRMMLGWSLALPKEDQDAIRARSAELLKSGGEGTEWAHIIEASVQSRKPFDDIEAAALKEMKALACQLPVWSEFGQGVRGFGEASLAIIVAEAGDLSLYPKKGHLWKRMGVAVIDGERQGGLPKNAHKEDWIEHGYNRQRRSRMWTIGDTLIKAQGPYREVYLARKEYERQRAEELGLIVAPSAKIPAKRADEFMSDGHIHRRAQRYMEKRLLRDLWQAWNHQKAILLVPLAA</sequence>
<evidence type="ECO:0008006" key="3">
    <source>
        <dbReference type="Google" id="ProtNLM"/>
    </source>
</evidence>
<proteinExistence type="predicted"/>
<comment type="caution">
    <text evidence="1">The sequence shown here is derived from an EMBL/GenBank/DDBJ whole genome shotgun (WGS) entry which is preliminary data.</text>
</comment>
<dbReference type="Proteomes" id="UP000216215">
    <property type="component" value="Unassembled WGS sequence"/>
</dbReference>
<reference evidence="2" key="1">
    <citation type="submission" date="2017-08" db="EMBL/GenBank/DDBJ databases">
        <title>Mesorhizobium wenxinae sp. nov., a novel rhizobial species isolated from root nodules of chickpea (Cicer arietinum L.).</title>
        <authorList>
            <person name="Zhang J."/>
        </authorList>
    </citation>
    <scope>NUCLEOTIDE SEQUENCE [LARGE SCALE GENOMIC DNA]</scope>
    <source>
        <strain evidence="2">USDA 3392</strain>
    </source>
</reference>
<evidence type="ECO:0000313" key="1">
    <source>
        <dbReference type="EMBL" id="PAQ00918.1"/>
    </source>
</evidence>
<organism evidence="1 2">
    <name type="scientific">Mesorhizobium mediterraneum</name>
    <dbReference type="NCBI Taxonomy" id="43617"/>
    <lineage>
        <taxon>Bacteria</taxon>
        <taxon>Pseudomonadati</taxon>
        <taxon>Pseudomonadota</taxon>
        <taxon>Alphaproteobacteria</taxon>
        <taxon>Hyphomicrobiales</taxon>
        <taxon>Phyllobacteriaceae</taxon>
        <taxon>Mesorhizobium</taxon>
    </lineage>
</organism>
<dbReference type="AlphaFoldDB" id="A0AB36R8E3"/>
<dbReference type="RefSeq" id="WP_095485875.1">
    <property type="nucleotide sequence ID" value="NZ_CP088151.1"/>
</dbReference>
<accession>A0AB36R8E3</accession>
<gene>
    <name evidence="1" type="ORF">CIT25_17785</name>
</gene>
<protein>
    <recommendedName>
        <fullName evidence="3">IS110 family transposase</fullName>
    </recommendedName>
</protein>